<dbReference type="EMBL" id="MT145192">
    <property type="protein sequence ID" value="QJI04950.1"/>
    <property type="molecule type" value="Genomic_DNA"/>
</dbReference>
<evidence type="ECO:0000313" key="1">
    <source>
        <dbReference type="EMBL" id="QJA55195.1"/>
    </source>
</evidence>
<sequence length="70" mass="8290">MKAKDTVIKARWMNKEVKKAQEILLLEQAEISFKAGIKVVVDWCNDNFEPAVPMTLDYRKWHKQLEEWGL</sequence>
<dbReference type="AlphaFoldDB" id="A0A6H2A6M3"/>
<dbReference type="EMBL" id="MT141545">
    <property type="protein sequence ID" value="QJA65867.1"/>
    <property type="molecule type" value="Genomic_DNA"/>
</dbReference>
<protein>
    <submittedName>
        <fullName evidence="1">Uncharacterized protein</fullName>
    </submittedName>
</protein>
<dbReference type="EMBL" id="MT144576">
    <property type="protein sequence ID" value="QJA55195.1"/>
    <property type="molecule type" value="Genomic_DNA"/>
</dbReference>
<evidence type="ECO:0000313" key="3">
    <source>
        <dbReference type="EMBL" id="QJI04950.1"/>
    </source>
</evidence>
<evidence type="ECO:0000313" key="2">
    <source>
        <dbReference type="EMBL" id="QJA65867.1"/>
    </source>
</evidence>
<proteinExistence type="predicted"/>
<reference evidence="1" key="1">
    <citation type="submission" date="2020-03" db="EMBL/GenBank/DDBJ databases">
        <title>The deep terrestrial virosphere.</title>
        <authorList>
            <person name="Holmfeldt K."/>
            <person name="Nilsson E."/>
            <person name="Simone D."/>
            <person name="Lopez-Fernandez M."/>
            <person name="Wu X."/>
            <person name="de Brujin I."/>
            <person name="Lundin D."/>
            <person name="Andersson A."/>
            <person name="Bertilsson S."/>
            <person name="Dopson M."/>
        </authorList>
    </citation>
    <scope>NUCLEOTIDE SEQUENCE</scope>
    <source>
        <strain evidence="3">MM415A00125</strain>
        <strain evidence="2">MM415B00372</strain>
        <strain evidence="1">TM448A07702</strain>
    </source>
</reference>
<gene>
    <name evidence="3" type="ORF">MM415A00125_0043</name>
    <name evidence="2" type="ORF">MM415B00372_0058</name>
    <name evidence="1" type="ORF">TM448A07702_0007</name>
</gene>
<name>A0A6H2A6M3_9ZZZZ</name>
<accession>A0A6H2A6M3</accession>
<organism evidence="1">
    <name type="scientific">viral metagenome</name>
    <dbReference type="NCBI Taxonomy" id="1070528"/>
    <lineage>
        <taxon>unclassified sequences</taxon>
        <taxon>metagenomes</taxon>
        <taxon>organismal metagenomes</taxon>
    </lineage>
</organism>